<evidence type="ECO:0000256" key="1">
    <source>
        <dbReference type="SAM" id="MobiDB-lite"/>
    </source>
</evidence>
<name>A0ABV4I484_9ACTN</name>
<dbReference type="EMBL" id="JBGGTQ010000006">
    <property type="protein sequence ID" value="MEZ0493505.1"/>
    <property type="molecule type" value="Genomic_DNA"/>
</dbReference>
<gene>
    <name evidence="2" type="ORF">AB2L28_14800</name>
</gene>
<keyword evidence="3" id="KW-1185">Reference proteome</keyword>
<protein>
    <submittedName>
        <fullName evidence="2">Uncharacterized protein</fullName>
    </submittedName>
</protein>
<organism evidence="2 3">
    <name type="scientific">Kineococcus mangrovi</name>
    <dbReference type="NCBI Taxonomy" id="1660183"/>
    <lineage>
        <taxon>Bacteria</taxon>
        <taxon>Bacillati</taxon>
        <taxon>Actinomycetota</taxon>
        <taxon>Actinomycetes</taxon>
        <taxon>Kineosporiales</taxon>
        <taxon>Kineosporiaceae</taxon>
        <taxon>Kineococcus</taxon>
    </lineage>
</organism>
<reference evidence="2 3" key="1">
    <citation type="submission" date="2024-07" db="EMBL/GenBank/DDBJ databases">
        <authorList>
            <person name="Thanompreechachai J."/>
            <person name="Duangmal K."/>
        </authorList>
    </citation>
    <scope>NUCLEOTIDE SEQUENCE [LARGE SCALE GENOMIC DNA]</scope>
    <source>
        <strain evidence="2 3">TBRC 1896</strain>
    </source>
</reference>
<evidence type="ECO:0000313" key="3">
    <source>
        <dbReference type="Proteomes" id="UP001566476"/>
    </source>
</evidence>
<comment type="caution">
    <text evidence="2">The sequence shown here is derived from an EMBL/GenBank/DDBJ whole genome shotgun (WGS) entry which is preliminary data.</text>
</comment>
<evidence type="ECO:0000313" key="2">
    <source>
        <dbReference type="EMBL" id="MEZ0493505.1"/>
    </source>
</evidence>
<dbReference type="Proteomes" id="UP001566476">
    <property type="component" value="Unassembled WGS sequence"/>
</dbReference>
<accession>A0ABV4I484</accession>
<proteinExistence type="predicted"/>
<sequence length="126" mass="13486">MSGAASAPPTEPGRSASAAHLRTQARAHWVNAIVLLPCTRPFLRLDGAQEHPLAWGRTASFPLAAGTHLVETFVRYRGTPWPTGTGRLHLDVGGGEDVDVLARNGPLNHQPLQPRLASRRPPVPPS</sequence>
<dbReference type="RefSeq" id="WP_370719744.1">
    <property type="nucleotide sequence ID" value="NZ_JBGGTQ010000006.1"/>
</dbReference>
<feature type="region of interest" description="Disordered" evidence="1">
    <location>
        <begin position="102"/>
        <end position="126"/>
    </location>
</feature>